<dbReference type="InterPro" id="IPR002937">
    <property type="entry name" value="Amino_oxidase"/>
</dbReference>
<protein>
    <recommendedName>
        <fullName evidence="1">Amine oxidase domain-containing protein</fullName>
    </recommendedName>
</protein>
<accession>A0A7R9BVT2</accession>
<evidence type="ECO:0000259" key="1">
    <source>
        <dbReference type="Pfam" id="PF01593"/>
    </source>
</evidence>
<dbReference type="GO" id="GO:0005576">
    <property type="term" value="C:extracellular region"/>
    <property type="evidence" value="ECO:0007669"/>
    <property type="project" value="TreeGrafter"/>
</dbReference>
<dbReference type="Gene3D" id="3.50.50.60">
    <property type="entry name" value="FAD/NAD(P)-binding domain"/>
    <property type="match status" value="1"/>
</dbReference>
<dbReference type="GO" id="GO:0016651">
    <property type="term" value="F:oxidoreductase activity, acting on NAD(P)H"/>
    <property type="evidence" value="ECO:0007669"/>
    <property type="project" value="InterPro"/>
</dbReference>
<dbReference type="PANTHER" id="PTHR23357:SF1">
    <property type="entry name" value="RENALASE"/>
    <property type="match status" value="1"/>
</dbReference>
<dbReference type="AlphaFoldDB" id="A0A7R9BVT2"/>
<dbReference type="SUPFAM" id="SSF51905">
    <property type="entry name" value="FAD/NAD(P)-binding domain"/>
    <property type="match status" value="1"/>
</dbReference>
<evidence type="ECO:0000313" key="3">
    <source>
        <dbReference type="Proteomes" id="UP000678499"/>
    </source>
</evidence>
<dbReference type="PANTHER" id="PTHR23357">
    <property type="entry name" value="RENALASE"/>
    <property type="match status" value="1"/>
</dbReference>
<evidence type="ECO:0000313" key="2">
    <source>
        <dbReference type="EMBL" id="CAD7281429.1"/>
    </source>
</evidence>
<dbReference type="InterPro" id="IPR036188">
    <property type="entry name" value="FAD/NAD-bd_sf"/>
</dbReference>
<keyword evidence="3" id="KW-1185">Reference proteome</keyword>
<sequence length="349" mass="38643">MVPQKLLIVGSGITSAVCCSLISRDPSLSKVFDLVVWEKARGAGGRMSTTRSPKDQDNVADLGAQFITVSPVYAQKHSSIYEELLQSGKLEKLKGHLEGMKNLPEGTKHYVARNGTGSLVKKFLQDAENVAIDYNTHLSKLTIVDGRWRATTLDGREEIFENVLLTMPVPQALQLQGDVQQTLKEAGVHGNLDQVKYSSRYALGMFFSEGVSVPDFPWVAKFIYGHPVWRYASFDNRKRNQDGGPTAVVLHTDVAFGEKNVERSPEDLKEDLLSSARDLLPNLPETQDVKCQKWRYSQVVKSYPDSPGFVVGSTEPMLLLAGDGFTHSHFDGCVDSATKVVEFLKSKFC</sequence>
<gene>
    <name evidence="2" type="ORF">NMOB1V02_LOCUS9075</name>
</gene>
<organism evidence="2">
    <name type="scientific">Notodromas monacha</name>
    <dbReference type="NCBI Taxonomy" id="399045"/>
    <lineage>
        <taxon>Eukaryota</taxon>
        <taxon>Metazoa</taxon>
        <taxon>Ecdysozoa</taxon>
        <taxon>Arthropoda</taxon>
        <taxon>Crustacea</taxon>
        <taxon>Oligostraca</taxon>
        <taxon>Ostracoda</taxon>
        <taxon>Podocopa</taxon>
        <taxon>Podocopida</taxon>
        <taxon>Cypridocopina</taxon>
        <taxon>Cypridoidea</taxon>
        <taxon>Cyprididae</taxon>
        <taxon>Notodromas</taxon>
    </lineage>
</organism>
<proteinExistence type="predicted"/>
<reference evidence="2" key="1">
    <citation type="submission" date="2020-11" db="EMBL/GenBank/DDBJ databases">
        <authorList>
            <person name="Tran Van P."/>
        </authorList>
    </citation>
    <scope>NUCLEOTIDE SEQUENCE</scope>
</reference>
<dbReference type="EMBL" id="OA884896">
    <property type="protein sequence ID" value="CAD7281429.1"/>
    <property type="molecule type" value="Genomic_DNA"/>
</dbReference>
<dbReference type="Proteomes" id="UP000678499">
    <property type="component" value="Unassembled WGS sequence"/>
</dbReference>
<dbReference type="Gene3D" id="3.90.660.10">
    <property type="match status" value="1"/>
</dbReference>
<dbReference type="Pfam" id="PF01593">
    <property type="entry name" value="Amino_oxidase"/>
    <property type="match status" value="1"/>
</dbReference>
<dbReference type="InterPro" id="IPR040174">
    <property type="entry name" value="RNLS"/>
</dbReference>
<name>A0A7R9BVT2_9CRUS</name>
<dbReference type="Pfam" id="PF13450">
    <property type="entry name" value="NAD_binding_8"/>
    <property type="match status" value="1"/>
</dbReference>
<feature type="domain" description="Amine oxidase" evidence="1">
    <location>
        <begin position="105"/>
        <end position="340"/>
    </location>
</feature>
<dbReference type="OrthoDB" id="2161133at2759"/>
<dbReference type="EMBL" id="CAJPEX010002859">
    <property type="protein sequence ID" value="CAG0921581.1"/>
    <property type="molecule type" value="Genomic_DNA"/>
</dbReference>